<organism evidence="1 2">
    <name type="scientific">Phenylobacterium soli</name>
    <dbReference type="NCBI Taxonomy" id="2170551"/>
    <lineage>
        <taxon>Bacteria</taxon>
        <taxon>Pseudomonadati</taxon>
        <taxon>Pseudomonadota</taxon>
        <taxon>Alphaproteobacteria</taxon>
        <taxon>Caulobacterales</taxon>
        <taxon>Caulobacteraceae</taxon>
        <taxon>Phenylobacterium</taxon>
    </lineage>
</organism>
<reference evidence="2" key="1">
    <citation type="submission" date="2018-05" db="EMBL/GenBank/DDBJ databases">
        <authorList>
            <person name="Li X."/>
        </authorList>
    </citation>
    <scope>NUCLEOTIDE SEQUENCE [LARGE SCALE GENOMIC DNA]</scope>
    <source>
        <strain evidence="2">LX32</strain>
    </source>
</reference>
<evidence type="ECO:0000313" key="2">
    <source>
        <dbReference type="Proteomes" id="UP000249254"/>
    </source>
</evidence>
<dbReference type="OrthoDB" id="9781738at2"/>
<dbReference type="EMBL" id="QFYQ01000001">
    <property type="protein sequence ID" value="RAK55044.1"/>
    <property type="molecule type" value="Genomic_DNA"/>
</dbReference>
<dbReference type="PANTHER" id="PTHR46656">
    <property type="entry name" value="PUTATIVE-RELATED"/>
    <property type="match status" value="1"/>
</dbReference>
<accession>A0A328ANK4</accession>
<dbReference type="AlphaFoldDB" id="A0A328ANK4"/>
<keyword evidence="2" id="KW-1185">Reference proteome</keyword>
<dbReference type="SUPFAM" id="SSF53756">
    <property type="entry name" value="UDP-Glycosyltransferase/glycogen phosphorylase"/>
    <property type="match status" value="1"/>
</dbReference>
<dbReference type="Pfam" id="PF20706">
    <property type="entry name" value="GT4-conflict"/>
    <property type="match status" value="1"/>
</dbReference>
<dbReference type="RefSeq" id="WP_111528794.1">
    <property type="nucleotide sequence ID" value="NZ_JBHRSG010000003.1"/>
</dbReference>
<gene>
    <name evidence="1" type="ORF">DJ017_11200</name>
</gene>
<evidence type="ECO:0008006" key="3">
    <source>
        <dbReference type="Google" id="ProtNLM"/>
    </source>
</evidence>
<dbReference type="Proteomes" id="UP000249254">
    <property type="component" value="Unassembled WGS sequence"/>
</dbReference>
<dbReference type="CDD" id="cd03801">
    <property type="entry name" value="GT4_PimA-like"/>
    <property type="match status" value="1"/>
</dbReference>
<sequence length="401" mass="42756">MPRTVVINWGVASYYGWGVYGLNLALAWASDPEVRAACGYEIQANQIAVDALGRVALRPFLRRSADLQARLKPLAGTTAHVQGVALQSLNAAFQPMRVAHDVLLQGEANIGVTFFETAHIAPEALDRARAFDLVVTGSGWNEAALRAQGVENVRTVLQGIDPALFHPAPRRGFLSERFLVFSGGKLERRKGQDIALAAFKIFAERHPEALLVSAWHSPWPQVARTLDASGLAAPVVFAADGRVDVAAWAEASGVPRTQVLDVGLTPNAAMPQILREMDVALFTNRCEGGTNLVAMEAMACGVPAILSRNTGHLDLIEDGACYVLERQAALPGAEAGVGGVAGWGESDVEEAVAALEAAYRDREDARRRGARGAQLLSRLTWAETARRMKAAALDLSPASAG</sequence>
<evidence type="ECO:0000313" key="1">
    <source>
        <dbReference type="EMBL" id="RAK55044.1"/>
    </source>
</evidence>
<name>A0A328ANK4_9CAUL</name>
<comment type="caution">
    <text evidence="1">The sequence shown here is derived from an EMBL/GenBank/DDBJ whole genome shotgun (WGS) entry which is preliminary data.</text>
</comment>
<protein>
    <recommendedName>
        <fullName evidence="3">Glycosyltransferase</fullName>
    </recommendedName>
</protein>
<dbReference type="PANTHER" id="PTHR46656:SF3">
    <property type="entry name" value="PUTATIVE-RELATED"/>
    <property type="match status" value="1"/>
</dbReference>
<dbReference type="Gene3D" id="3.40.50.2000">
    <property type="entry name" value="Glycogen Phosphorylase B"/>
    <property type="match status" value="1"/>
</dbReference>
<proteinExistence type="predicted"/>